<dbReference type="GO" id="GO:0008408">
    <property type="term" value="F:3'-5' exonuclease activity"/>
    <property type="evidence" value="ECO:0007669"/>
    <property type="project" value="InterPro"/>
</dbReference>
<dbReference type="InterPro" id="IPR016195">
    <property type="entry name" value="Pol/histidinol_Pase-like"/>
</dbReference>
<name>Q98PK3_MYCPU</name>
<evidence type="ECO:0000259" key="7">
    <source>
        <dbReference type="SMART" id="SM00481"/>
    </source>
</evidence>
<organism evidence="8 9">
    <name type="scientific">Mycoplasmopsis pulmonis (strain UAB CTIP)</name>
    <name type="common">Mycoplasma pulmonis</name>
    <dbReference type="NCBI Taxonomy" id="272635"/>
    <lineage>
        <taxon>Bacteria</taxon>
        <taxon>Bacillati</taxon>
        <taxon>Mycoplasmatota</taxon>
        <taxon>Mycoplasmoidales</taxon>
        <taxon>Metamycoplasmataceae</taxon>
        <taxon>Mycoplasmopsis</taxon>
    </lineage>
</organism>
<evidence type="ECO:0000256" key="4">
    <source>
        <dbReference type="ARBA" id="ARBA00022705"/>
    </source>
</evidence>
<dbReference type="AlphaFoldDB" id="Q98PK3"/>
<keyword evidence="9" id="KW-1185">Reference proteome</keyword>
<dbReference type="PANTHER" id="PTHR32294">
    <property type="entry name" value="DNA POLYMERASE III SUBUNIT ALPHA"/>
    <property type="match status" value="1"/>
</dbReference>
<dbReference type="InterPro" id="IPR029460">
    <property type="entry name" value="DNAPol_HHH"/>
</dbReference>
<dbReference type="InterPro" id="IPR004013">
    <property type="entry name" value="PHP_dom"/>
</dbReference>
<dbReference type="NCBIfam" id="TIGR00594">
    <property type="entry name" value="polc"/>
    <property type="match status" value="1"/>
</dbReference>
<dbReference type="Proteomes" id="UP000000528">
    <property type="component" value="Chromosome"/>
</dbReference>
<dbReference type="Pfam" id="PF07733">
    <property type="entry name" value="DNA_pol3_alpha"/>
    <property type="match status" value="1"/>
</dbReference>
<dbReference type="SMART" id="SM00481">
    <property type="entry name" value="POLIIIAc"/>
    <property type="match status" value="1"/>
</dbReference>
<dbReference type="InterPro" id="IPR041931">
    <property type="entry name" value="DNA_pol3_alpha_thumb_dom"/>
</dbReference>
<keyword evidence="3 8" id="KW-0548">Nucleotidyltransferase</keyword>
<dbReference type="PANTHER" id="PTHR32294:SF0">
    <property type="entry name" value="DNA POLYMERASE III SUBUNIT ALPHA"/>
    <property type="match status" value="1"/>
</dbReference>
<evidence type="ECO:0000256" key="3">
    <source>
        <dbReference type="ARBA" id="ARBA00022695"/>
    </source>
</evidence>
<sequence>MREFINLHTNSEYSFLDSLIRINDLVQYAKENNLKTLVLTDTNFHGADKFYFLCKKNNIKAVLGLDIEVDHKRVILLAKNTSGFRSLMLFSESNRNGLEISLNQLEKTQDDLIIINHPRLGFSMDEIAQSSIKNFYNTSNNDQDPLSLYVVENKLFNVKDNPILEMLNSTNNNQKNKGIEFKGFSHYAPISELMQKRINDIVDQCNFEYKKPEITLPKFMNNLGISSKDFLVKILKESWHEKSHKLQKYDNAKQRIKYELSVISKLGFEDYFLIIWDIINWAKKNKIAIGPGRGSASGSLVSYLLNITEVNPLEFNLFFERFLNEDRISMPDIDIDVQDNRRDELLNYIFEKYGEQNVSTISTFQFLGAKSSIRDVGRFLGINIAKINEISKHIDAQQSLAEQYENNQSLRSYLQNQEDPIFKKLIDFAMKIEGLPRQTGTHAAGIIISNEKINNYIPTFIVNNKNQSQYSMENIEKMGFLKIDFLGLKTLSTITHIEERIAQFEQIDFDKINSYIIDEKIKKVLENKSTLGIFQIESPGMTNTINKINVDDFKDIYAAISLYRPGPLKFISVYAKNKKNPKNIKKIIEPYDNIVKDTYGIIVYQEQIMEIAQKVSGFKFTEADVLRKAISKKDITLLDEMKAKFIQGGIKNGHPKNVVENIYLTIEDFAQYGFNKSHAVAYAVLVYKMLYYKAHYPLFFYSSLIKTNHTNQDNLKTYFLEAKKNNIAFYSPSINNVSEQNILSKNEMFLPLIMIKGFGPAAYNKVYKDFQENGLYKSFDDFIQRAWKMELGKANIETLIKANALREFGNMKDLLTLFKEVIEDKFEIVSKLAKVQGDDIDISNFFQLEFSKNSSRDIEFERKNEEEYLGYFYNSPSQNENSNQNLENEDLTINLKNMHPGTEHVLDILITQKKSIMTKDDHLIKRLEFEDDSMKAMSWINEQNEENFKDIKVGKRYRVEILKPMNQKTFIIKKIRGILND</sequence>
<dbReference type="Gene3D" id="1.10.150.870">
    <property type="match status" value="1"/>
</dbReference>
<dbReference type="PIR" id="G90601">
    <property type="entry name" value="G90601"/>
</dbReference>
<dbReference type="Gene3D" id="3.20.20.140">
    <property type="entry name" value="Metal-dependent hydrolases"/>
    <property type="match status" value="1"/>
</dbReference>
<dbReference type="Pfam" id="PF02811">
    <property type="entry name" value="PHP"/>
    <property type="match status" value="1"/>
</dbReference>
<comment type="catalytic activity">
    <reaction evidence="6">
        <text>DNA(n) + a 2'-deoxyribonucleoside 5'-triphosphate = DNA(n+1) + diphosphate</text>
        <dbReference type="Rhea" id="RHEA:22508"/>
        <dbReference type="Rhea" id="RHEA-COMP:17339"/>
        <dbReference type="Rhea" id="RHEA-COMP:17340"/>
        <dbReference type="ChEBI" id="CHEBI:33019"/>
        <dbReference type="ChEBI" id="CHEBI:61560"/>
        <dbReference type="ChEBI" id="CHEBI:173112"/>
        <dbReference type="EC" id="2.7.7.7"/>
    </reaction>
</comment>
<protein>
    <recommendedName>
        <fullName evidence="1">DNA-directed DNA polymerase</fullName>
        <ecNumber evidence="1">2.7.7.7</ecNumber>
    </recommendedName>
</protein>
<evidence type="ECO:0000256" key="1">
    <source>
        <dbReference type="ARBA" id="ARBA00012417"/>
    </source>
</evidence>
<dbReference type="STRING" id="272635.gene:17577330"/>
<feature type="domain" description="Polymerase/histidinol phosphatase N-terminal" evidence="7">
    <location>
        <begin position="5"/>
        <end position="71"/>
    </location>
</feature>
<dbReference type="RefSeq" id="WP_010925520.1">
    <property type="nucleotide sequence ID" value="NC_002771.1"/>
</dbReference>
<evidence type="ECO:0000256" key="5">
    <source>
        <dbReference type="ARBA" id="ARBA00022932"/>
    </source>
</evidence>
<dbReference type="Pfam" id="PF17657">
    <property type="entry name" value="DNA_pol3_finger"/>
    <property type="match status" value="1"/>
</dbReference>
<dbReference type="EMBL" id="AL445565">
    <property type="protein sequence ID" value="CAC13892.1"/>
    <property type="molecule type" value="Genomic_DNA"/>
</dbReference>
<dbReference type="SUPFAM" id="SSF89550">
    <property type="entry name" value="PHP domain-like"/>
    <property type="match status" value="1"/>
</dbReference>
<evidence type="ECO:0000256" key="6">
    <source>
        <dbReference type="ARBA" id="ARBA00049244"/>
    </source>
</evidence>
<dbReference type="Gene3D" id="1.10.10.1600">
    <property type="entry name" value="Bacterial DNA polymerase III alpha subunit, thumb domain"/>
    <property type="match status" value="1"/>
</dbReference>
<dbReference type="EC" id="2.7.7.7" evidence="1"/>
<keyword evidence="5" id="KW-0239">DNA-directed DNA polymerase</keyword>
<dbReference type="NCBIfam" id="NF005516">
    <property type="entry name" value="PRK07135.1"/>
    <property type="match status" value="1"/>
</dbReference>
<dbReference type="InterPro" id="IPR004805">
    <property type="entry name" value="DnaE2/DnaE/PolC"/>
</dbReference>
<evidence type="ECO:0000313" key="8">
    <source>
        <dbReference type="EMBL" id="CAC13892.1"/>
    </source>
</evidence>
<dbReference type="eggNOG" id="COG0587">
    <property type="taxonomic scope" value="Bacteria"/>
</dbReference>
<dbReference type="CDD" id="cd07431">
    <property type="entry name" value="PHP_PolIIIA"/>
    <property type="match status" value="1"/>
</dbReference>
<accession>Q98PK3</accession>
<dbReference type="Pfam" id="PF14579">
    <property type="entry name" value="HHH_6"/>
    <property type="match status" value="1"/>
</dbReference>
<dbReference type="InterPro" id="IPR040982">
    <property type="entry name" value="DNA_pol3_finger"/>
</dbReference>
<keyword evidence="2 8" id="KW-0808">Transferase</keyword>
<reference evidence="8 9" key="1">
    <citation type="journal article" date="2001" name="Nucleic Acids Res.">
        <title>The complete genome sequence of the murine respiratory pathogen Mycoplasma pulmonis.</title>
        <authorList>
            <person name="Chambaud I."/>
            <person name="Heilig R."/>
            <person name="Ferris S."/>
            <person name="Barbe V."/>
            <person name="Samson D."/>
            <person name="Galisson F."/>
            <person name="Moszer I."/>
            <person name="Dybvig K."/>
            <person name="Wroblewski H."/>
            <person name="Viari A."/>
            <person name="Rocha E.P.C."/>
            <person name="Blanchard A."/>
        </authorList>
    </citation>
    <scope>NUCLEOTIDE SEQUENCE [LARGE SCALE GENOMIC DNA]</scope>
    <source>
        <strain evidence="8 9">UAB CTIP</strain>
    </source>
</reference>
<proteinExistence type="predicted"/>
<dbReference type="HOGENOM" id="CLU_001600_0_1_14"/>
<dbReference type="InterPro" id="IPR003141">
    <property type="entry name" value="Pol/His_phosphatase_N"/>
</dbReference>
<evidence type="ECO:0000256" key="2">
    <source>
        <dbReference type="ARBA" id="ARBA00022679"/>
    </source>
</evidence>
<gene>
    <name evidence="8" type="ordered locus">MYPU_7190</name>
</gene>
<dbReference type="InterPro" id="IPR011708">
    <property type="entry name" value="DNA_pol3_alpha_NTPase_dom"/>
</dbReference>
<dbReference type="KEGG" id="mpu:MYPU_7190"/>
<keyword evidence="4" id="KW-0235">DNA replication</keyword>
<dbReference type="GO" id="GO:0003887">
    <property type="term" value="F:DNA-directed DNA polymerase activity"/>
    <property type="evidence" value="ECO:0007669"/>
    <property type="project" value="UniProtKB-KW"/>
</dbReference>
<evidence type="ECO:0000313" key="9">
    <source>
        <dbReference type="Proteomes" id="UP000000528"/>
    </source>
</evidence>
<dbReference type="BioCyc" id="MPUL272635:G1GT6-732-MONOMER"/>
<dbReference type="GO" id="GO:0006260">
    <property type="term" value="P:DNA replication"/>
    <property type="evidence" value="ECO:0007669"/>
    <property type="project" value="UniProtKB-KW"/>
</dbReference>